<organism evidence="1 2">
    <name type="scientific">Ochrobactrum soli</name>
    <dbReference type="NCBI Taxonomy" id="2448455"/>
    <lineage>
        <taxon>Bacteria</taxon>
        <taxon>Pseudomonadati</taxon>
        <taxon>Pseudomonadota</taxon>
        <taxon>Alphaproteobacteria</taxon>
        <taxon>Hyphomicrobiales</taxon>
        <taxon>Brucellaceae</taxon>
        <taxon>Brucella/Ochrobactrum group</taxon>
        <taxon>Ochrobactrum</taxon>
    </lineage>
</organism>
<protein>
    <submittedName>
        <fullName evidence="1">Uncharacterized protein</fullName>
    </submittedName>
</protein>
<name>A0A2P9HNS9_9HYPH</name>
<reference evidence="2" key="1">
    <citation type="submission" date="2017-12" db="EMBL/GenBank/DDBJ databases">
        <authorList>
            <person name="Diaz M."/>
        </authorList>
    </citation>
    <scope>NUCLEOTIDE SEQUENCE [LARGE SCALE GENOMIC DNA]</scope>
    <source>
        <strain evidence="2">FI11154</strain>
    </source>
</reference>
<proteinExistence type="predicted"/>
<dbReference type="Proteomes" id="UP000246073">
    <property type="component" value="Unassembled WGS sequence"/>
</dbReference>
<sequence length="53" mass="5894">MSGPKWHPGLHQICRAHTSAIFRNAVFDSQRVLSALPLYFTKSAPALLVGRVF</sequence>
<dbReference type="AlphaFoldDB" id="A0A2P9HNS9"/>
<accession>A0A2P9HNS9</accession>
<dbReference type="EMBL" id="OOFM01000005">
    <property type="protein sequence ID" value="SPL65788.1"/>
    <property type="molecule type" value="Genomic_DNA"/>
</dbReference>
<evidence type="ECO:0000313" key="1">
    <source>
        <dbReference type="EMBL" id="SPL65788.1"/>
    </source>
</evidence>
<gene>
    <name evidence="1" type="ORF">OHAE_1655</name>
</gene>
<evidence type="ECO:0000313" key="2">
    <source>
        <dbReference type="Proteomes" id="UP000246073"/>
    </source>
</evidence>